<proteinExistence type="predicted"/>
<evidence type="ECO:0000259" key="1">
    <source>
        <dbReference type="Pfam" id="PF24864"/>
    </source>
</evidence>
<gene>
    <name evidence="2" type="ORF">PCL_07018</name>
</gene>
<dbReference type="EMBL" id="LCWV01000033">
    <property type="protein sequence ID" value="PWI65417.1"/>
    <property type="molecule type" value="Genomic_DNA"/>
</dbReference>
<name>A0A2U3DT39_PURLI</name>
<evidence type="ECO:0000313" key="2">
    <source>
        <dbReference type="EMBL" id="PWI65417.1"/>
    </source>
</evidence>
<dbReference type="Pfam" id="PF24864">
    <property type="entry name" value="DUF7730"/>
    <property type="match status" value="1"/>
</dbReference>
<accession>A0A2U3DT39</accession>
<dbReference type="AlphaFoldDB" id="A0A2U3DT39"/>
<comment type="caution">
    <text evidence="2">The sequence shown here is derived from an EMBL/GenBank/DDBJ whole genome shotgun (WGS) entry which is preliminary data.</text>
</comment>
<reference evidence="2 3" key="1">
    <citation type="journal article" date="2016" name="Front. Microbiol.">
        <title>Genome and transcriptome sequences reveal the specific parasitism of the nematophagous Purpureocillium lilacinum 36-1.</title>
        <authorList>
            <person name="Xie J."/>
            <person name="Li S."/>
            <person name="Mo C."/>
            <person name="Xiao X."/>
            <person name="Peng D."/>
            <person name="Wang G."/>
            <person name="Xiao Y."/>
        </authorList>
    </citation>
    <scope>NUCLEOTIDE SEQUENCE [LARGE SCALE GENOMIC DNA]</scope>
    <source>
        <strain evidence="2 3">36-1</strain>
    </source>
</reference>
<evidence type="ECO:0000313" key="3">
    <source>
        <dbReference type="Proteomes" id="UP000245956"/>
    </source>
</evidence>
<feature type="domain" description="DUF7730" evidence="1">
    <location>
        <begin position="10"/>
        <end position="129"/>
    </location>
</feature>
<protein>
    <recommendedName>
        <fullName evidence="1">DUF7730 domain-containing protein</fullName>
    </recommendedName>
</protein>
<dbReference type="InterPro" id="IPR056632">
    <property type="entry name" value="DUF7730"/>
</dbReference>
<sequence>MPSDDGPNRLMKLPFKVRLMIYELLVPPKTALYCTGGARDWHWNIRDDDDDTKRHWGEDTPVREEGLRAMLSLGSTSLSMRHECLRTLYRHITFHFDDTRKMQSVLSTHDRDTFLRDIRGVHLSCDIYTEENIAFVLELSRANPCCLHLCGMGGITDGATQRTRLPSSKTTLERWLLGASRSLSQRSSLRLGAAFGRAR</sequence>
<dbReference type="Proteomes" id="UP000245956">
    <property type="component" value="Unassembled WGS sequence"/>
</dbReference>
<organism evidence="2 3">
    <name type="scientific">Purpureocillium lilacinum</name>
    <name type="common">Paecilomyces lilacinus</name>
    <dbReference type="NCBI Taxonomy" id="33203"/>
    <lineage>
        <taxon>Eukaryota</taxon>
        <taxon>Fungi</taxon>
        <taxon>Dikarya</taxon>
        <taxon>Ascomycota</taxon>
        <taxon>Pezizomycotina</taxon>
        <taxon>Sordariomycetes</taxon>
        <taxon>Hypocreomycetidae</taxon>
        <taxon>Hypocreales</taxon>
        <taxon>Ophiocordycipitaceae</taxon>
        <taxon>Purpureocillium</taxon>
    </lineage>
</organism>